<evidence type="ECO:0000313" key="7">
    <source>
        <dbReference type="Proteomes" id="UP000666915"/>
    </source>
</evidence>
<dbReference type="InterPro" id="IPR011990">
    <property type="entry name" value="TPR-like_helical_dom_sf"/>
</dbReference>
<accession>A0ABS3QQ42</accession>
<dbReference type="PANTHER" id="PTHR47691:SF3">
    <property type="entry name" value="HTH-TYPE TRANSCRIPTIONAL REGULATOR RV0890C-RELATED"/>
    <property type="match status" value="1"/>
</dbReference>
<dbReference type="SMART" id="SM00028">
    <property type="entry name" value="TPR"/>
    <property type="match status" value="6"/>
</dbReference>
<feature type="compositionally biased region" description="Pro residues" evidence="4">
    <location>
        <begin position="1067"/>
        <end position="1077"/>
    </location>
</feature>
<dbReference type="Pfam" id="PF00486">
    <property type="entry name" value="Trans_reg_C"/>
    <property type="match status" value="1"/>
</dbReference>
<dbReference type="PANTHER" id="PTHR47691">
    <property type="entry name" value="REGULATOR-RELATED"/>
    <property type="match status" value="1"/>
</dbReference>
<dbReference type="CDD" id="cd15831">
    <property type="entry name" value="BTAD"/>
    <property type="match status" value="1"/>
</dbReference>
<comment type="similarity">
    <text evidence="1">Belongs to the AfsR/DnrI/RedD regulatory family.</text>
</comment>
<feature type="domain" description="OmpR/PhoB-type" evidence="5">
    <location>
        <begin position="1"/>
        <end position="91"/>
    </location>
</feature>
<reference evidence="6 7" key="1">
    <citation type="submission" date="2021-03" db="EMBL/GenBank/DDBJ databases">
        <authorList>
            <person name="Kanchanasin P."/>
            <person name="Saeng-In P."/>
            <person name="Phongsopitanun W."/>
            <person name="Yuki M."/>
            <person name="Kudo T."/>
            <person name="Ohkuma M."/>
            <person name="Tanasupawat S."/>
        </authorList>
    </citation>
    <scope>NUCLEOTIDE SEQUENCE [LARGE SCALE GENOMIC DNA]</scope>
    <source>
        <strain evidence="6 7">L46</strain>
    </source>
</reference>
<organism evidence="6 7">
    <name type="scientific">Actinomadura nitritigenes</name>
    <dbReference type="NCBI Taxonomy" id="134602"/>
    <lineage>
        <taxon>Bacteria</taxon>
        <taxon>Bacillati</taxon>
        <taxon>Actinomycetota</taxon>
        <taxon>Actinomycetes</taxon>
        <taxon>Streptosporangiales</taxon>
        <taxon>Thermomonosporaceae</taxon>
        <taxon>Actinomadura</taxon>
    </lineage>
</organism>
<dbReference type="InterPro" id="IPR019734">
    <property type="entry name" value="TPR_rpt"/>
</dbReference>
<evidence type="ECO:0000256" key="4">
    <source>
        <dbReference type="SAM" id="MobiDB-lite"/>
    </source>
</evidence>
<dbReference type="Pfam" id="PF13424">
    <property type="entry name" value="TPR_12"/>
    <property type="match status" value="1"/>
</dbReference>
<dbReference type="InterPro" id="IPR036388">
    <property type="entry name" value="WH-like_DNA-bd_sf"/>
</dbReference>
<evidence type="ECO:0000259" key="5">
    <source>
        <dbReference type="PROSITE" id="PS51755"/>
    </source>
</evidence>
<dbReference type="SMART" id="SM00862">
    <property type="entry name" value="Trans_reg_C"/>
    <property type="match status" value="1"/>
</dbReference>
<protein>
    <submittedName>
        <fullName evidence="6">Tetratricopeptide repeat protein</fullName>
    </submittedName>
</protein>
<dbReference type="Gene3D" id="3.40.50.300">
    <property type="entry name" value="P-loop containing nucleotide triphosphate hydrolases"/>
    <property type="match status" value="1"/>
</dbReference>
<dbReference type="PRINTS" id="PR00364">
    <property type="entry name" value="DISEASERSIST"/>
</dbReference>
<dbReference type="SMART" id="SM01043">
    <property type="entry name" value="BTAD"/>
    <property type="match status" value="1"/>
</dbReference>
<dbReference type="InterPro" id="IPR001867">
    <property type="entry name" value="OmpR/PhoB-type_DNA-bd"/>
</dbReference>
<evidence type="ECO:0000313" key="6">
    <source>
        <dbReference type="EMBL" id="MBO2436036.1"/>
    </source>
</evidence>
<dbReference type="Gene3D" id="1.10.10.10">
    <property type="entry name" value="Winged helix-like DNA-binding domain superfamily/Winged helix DNA-binding domain"/>
    <property type="match status" value="1"/>
</dbReference>
<dbReference type="SUPFAM" id="SSF48452">
    <property type="entry name" value="TPR-like"/>
    <property type="match status" value="2"/>
</dbReference>
<dbReference type="RefSeq" id="WP_208264337.1">
    <property type="nucleotide sequence ID" value="NZ_BAAAGM010000009.1"/>
</dbReference>
<proteinExistence type="inferred from homology"/>
<dbReference type="InterPro" id="IPR058852">
    <property type="entry name" value="HTH_77"/>
</dbReference>
<keyword evidence="2 3" id="KW-0238">DNA-binding</keyword>
<dbReference type="PROSITE" id="PS51755">
    <property type="entry name" value="OMPR_PHOB"/>
    <property type="match status" value="1"/>
</dbReference>
<feature type="region of interest" description="Disordered" evidence="4">
    <location>
        <begin position="1049"/>
        <end position="1077"/>
    </location>
</feature>
<dbReference type="InterPro" id="IPR005158">
    <property type="entry name" value="BTAD"/>
</dbReference>
<dbReference type="InterPro" id="IPR027417">
    <property type="entry name" value="P-loop_NTPase"/>
</dbReference>
<sequence length="1077" mass="114782">MLFGILGPVEVRGGGAETVPVGGPRVRALLAMLALDAGRLVTSERLIDGLYGEDPPAGAANALQSQVSRLRRGLGDAALVEGHPAGYRLLADRDAVDAHRFEALAQDGRRALGTGDHVRAAALLREALELWRGPALADVRSAPFAEAQAARLEEARAAVAEDHAEARLALGEFDAVIPELRDLLDARPLRERARALLMRALYGAGRQAEALEAFEDGRRVLADELGADPSPELADVHMAILRGDLEGPAAAQAAENVRLNLPAQLTSFVGRDDEVRRVGTMLAGGRLVTLLGPGGAGKTRLAVEAAAREDGEVCFVDLAPVDRTEVSRAVLGALGLREAGMMAGPGERPADAAERLVTALSGRRMLLVLDNCEHVVATVAPLAHRLLSACPLLRVLATSREALAITGEALWPLPPLALPPEGTPAAEVTRYPAVRLFADRAAAARPDFAVDDANVDAVLRICGALDGLPLAIELAAARLRSLPVEQVANRLDDRFRLLSRGNRTAAPRHQTLRAVVEWSWELLDEEEQTLARRLTVFSGGLTLEAASVVCDLDDVDELLVELADKSLLQSDGTRYRMLDTVRAFCAERLAEAGEDERFQRAHAAYFLDLARRAEPHLRGAEQLEWLGLLAADHGNLHAALRRSVRLDTVLALRLVAALSWYWWLRGRIEGASISSELLDVVGLDPPEGCEEEYVLCVMNAVSAGATGGRAQTWLDRAETLLHGIDRVLTYPSTIVQYALTAGPSRTQFAVFAVHVGQDPWAQALIHMSDGFLRQFSGEVDRAEEACTAAVAMFRECGDRWGTANSLDPLAQIADWRGDRERALELLDEALELTGQLGALEDTADLLYRRAEVLVHAGDPDGASAELERGIELARRAGAPDKVAGGYNGLAGIARTRGDLAEARRLYETALTQYASERFIARAARGTALVGLGWVAAAEGDAARARELFREALTISSDHPIFTYQAGAAVGLGGAALAEGDAERAARLAGVAARLRGPQVPGDADADRVEAAARAALGGARYDAAYAEGAALTREEALAILDVGAGLPSPGSWRQLTADRPASEVRPATPPTDPAGHR</sequence>
<dbReference type="Pfam" id="PF03704">
    <property type="entry name" value="BTAD"/>
    <property type="match status" value="1"/>
</dbReference>
<keyword evidence="7" id="KW-1185">Reference proteome</keyword>
<gene>
    <name evidence="6" type="ORF">J4557_00750</name>
</gene>
<evidence type="ECO:0000256" key="2">
    <source>
        <dbReference type="ARBA" id="ARBA00023125"/>
    </source>
</evidence>
<comment type="caution">
    <text evidence="6">The sequence shown here is derived from an EMBL/GenBank/DDBJ whole genome shotgun (WGS) entry which is preliminary data.</text>
</comment>
<dbReference type="SUPFAM" id="SSF52540">
    <property type="entry name" value="P-loop containing nucleoside triphosphate hydrolases"/>
    <property type="match status" value="1"/>
</dbReference>
<dbReference type="Proteomes" id="UP000666915">
    <property type="component" value="Unassembled WGS sequence"/>
</dbReference>
<dbReference type="EMBL" id="JAGEOK010000001">
    <property type="protein sequence ID" value="MBO2436036.1"/>
    <property type="molecule type" value="Genomic_DNA"/>
</dbReference>
<feature type="DNA-binding region" description="OmpR/PhoB-type" evidence="3">
    <location>
        <begin position="1"/>
        <end position="91"/>
    </location>
</feature>
<evidence type="ECO:0000256" key="3">
    <source>
        <dbReference type="PROSITE-ProRule" id="PRU01091"/>
    </source>
</evidence>
<name>A0ABS3QQ42_9ACTN</name>
<dbReference type="Pfam" id="PF25872">
    <property type="entry name" value="HTH_77"/>
    <property type="match status" value="1"/>
</dbReference>
<dbReference type="SUPFAM" id="SSF46894">
    <property type="entry name" value="C-terminal effector domain of the bipartite response regulators"/>
    <property type="match status" value="1"/>
</dbReference>
<evidence type="ECO:0000256" key="1">
    <source>
        <dbReference type="ARBA" id="ARBA00005820"/>
    </source>
</evidence>
<dbReference type="Gene3D" id="1.25.40.10">
    <property type="entry name" value="Tetratricopeptide repeat domain"/>
    <property type="match status" value="2"/>
</dbReference>
<dbReference type="InterPro" id="IPR016032">
    <property type="entry name" value="Sig_transdc_resp-reg_C-effctor"/>
</dbReference>